<gene>
    <name evidence="2" type="ORF">BGW38_010007</name>
</gene>
<dbReference type="OrthoDB" id="2375099at2759"/>
<feature type="non-terminal residue" evidence="2">
    <location>
        <position position="186"/>
    </location>
</feature>
<feature type="region of interest" description="Disordered" evidence="1">
    <location>
        <begin position="147"/>
        <end position="186"/>
    </location>
</feature>
<organism evidence="2 3">
    <name type="scientific">Lunasporangiospora selenospora</name>
    <dbReference type="NCBI Taxonomy" id="979761"/>
    <lineage>
        <taxon>Eukaryota</taxon>
        <taxon>Fungi</taxon>
        <taxon>Fungi incertae sedis</taxon>
        <taxon>Mucoromycota</taxon>
        <taxon>Mortierellomycotina</taxon>
        <taxon>Mortierellomycetes</taxon>
        <taxon>Mortierellales</taxon>
        <taxon>Mortierellaceae</taxon>
        <taxon>Lunasporangiospora</taxon>
    </lineage>
</organism>
<feature type="region of interest" description="Disordered" evidence="1">
    <location>
        <begin position="49"/>
        <end position="106"/>
    </location>
</feature>
<sequence length="186" mass="20806">MDTNSRTDATIAVQQEQAVASDHDLGYSKARRQDRDWIGGSVRDAVLSREPLEQTSFTKAESFPRSTQSDSPTKTTQTTWRSREHQVELPDTIQDDTDGYYRDGNDDEVDEVTRDLAELEAVSPGAGLISQALCNIGFDCIDYFTMTRNDDNDNDKAKSLLQSSRRSRSTSNVVGDPNPAQEIRRP</sequence>
<feature type="compositionally biased region" description="Basic and acidic residues" evidence="1">
    <location>
        <begin position="148"/>
        <end position="158"/>
    </location>
</feature>
<reference evidence="2" key="1">
    <citation type="journal article" date="2020" name="Fungal Divers.">
        <title>Resolving the Mortierellaceae phylogeny through synthesis of multi-gene phylogenetics and phylogenomics.</title>
        <authorList>
            <person name="Vandepol N."/>
            <person name="Liber J."/>
            <person name="Desiro A."/>
            <person name="Na H."/>
            <person name="Kennedy M."/>
            <person name="Barry K."/>
            <person name="Grigoriev I.V."/>
            <person name="Miller A.N."/>
            <person name="O'Donnell K."/>
            <person name="Stajich J.E."/>
            <person name="Bonito G."/>
        </authorList>
    </citation>
    <scope>NUCLEOTIDE SEQUENCE</scope>
    <source>
        <strain evidence="2">KOD1015</strain>
    </source>
</reference>
<feature type="compositionally biased region" description="Polar residues" evidence="1">
    <location>
        <begin position="1"/>
        <end position="18"/>
    </location>
</feature>
<dbReference type="AlphaFoldDB" id="A0A9P6EXH1"/>
<feature type="region of interest" description="Disordered" evidence="1">
    <location>
        <begin position="1"/>
        <end position="27"/>
    </location>
</feature>
<name>A0A9P6EXH1_9FUNG</name>
<protein>
    <submittedName>
        <fullName evidence="2">Uncharacterized protein</fullName>
    </submittedName>
</protein>
<evidence type="ECO:0000313" key="3">
    <source>
        <dbReference type="Proteomes" id="UP000780801"/>
    </source>
</evidence>
<accession>A0A9P6EXH1</accession>
<evidence type="ECO:0000313" key="2">
    <source>
        <dbReference type="EMBL" id="KAF9538231.1"/>
    </source>
</evidence>
<proteinExistence type="predicted"/>
<dbReference type="Proteomes" id="UP000780801">
    <property type="component" value="Unassembled WGS sequence"/>
</dbReference>
<dbReference type="EMBL" id="JAABOA010007728">
    <property type="protein sequence ID" value="KAF9538231.1"/>
    <property type="molecule type" value="Genomic_DNA"/>
</dbReference>
<evidence type="ECO:0000256" key="1">
    <source>
        <dbReference type="SAM" id="MobiDB-lite"/>
    </source>
</evidence>
<keyword evidence="3" id="KW-1185">Reference proteome</keyword>
<feature type="compositionally biased region" description="Polar residues" evidence="1">
    <location>
        <begin position="53"/>
        <end position="80"/>
    </location>
</feature>
<comment type="caution">
    <text evidence="2">The sequence shown here is derived from an EMBL/GenBank/DDBJ whole genome shotgun (WGS) entry which is preliminary data.</text>
</comment>